<keyword evidence="1" id="KW-0812">Transmembrane</keyword>
<proteinExistence type="predicted"/>
<organism evidence="2 3">
    <name type="scientific">Gordonia phage GMA7</name>
    <dbReference type="NCBI Taxonomy" id="1647286"/>
    <lineage>
        <taxon>Viruses</taxon>
        <taxon>Duplodnaviria</taxon>
        <taxon>Heunggongvirae</taxon>
        <taxon>Uroviricota</taxon>
        <taxon>Caudoviricetes</taxon>
        <taxon>Getseptimavirus</taxon>
        <taxon>Getseptimavirus GMA7</taxon>
    </lineage>
</organism>
<feature type="transmembrane region" description="Helical" evidence="1">
    <location>
        <begin position="123"/>
        <end position="141"/>
    </location>
</feature>
<dbReference type="Proteomes" id="UP000202743">
    <property type="component" value="Segment"/>
</dbReference>
<dbReference type="RefSeq" id="YP_009189168.1">
    <property type="nucleotide sequence ID" value="NC_028673.1"/>
</dbReference>
<dbReference type="GeneID" id="26517391"/>
<feature type="transmembrane region" description="Helical" evidence="1">
    <location>
        <begin position="100"/>
        <end position="117"/>
    </location>
</feature>
<keyword evidence="3" id="KW-1185">Reference proteome</keyword>
<reference evidence="2 3" key="1">
    <citation type="journal article" date="2015" name="PLoS ONE">
        <title>Lysis to Kill: Evaluation of the Lytic Abilities, and Genomics of Nine Bacteriophages Infective for Gordonia spp. and Their Potential Use in Activated Sludge Foam Biocontrol.</title>
        <authorList>
            <person name="Dyson Z.A."/>
            <person name="Tucci J."/>
            <person name="Seviour R.J."/>
            <person name="Petrovski S."/>
        </authorList>
    </citation>
    <scope>NUCLEOTIDE SEQUENCE [LARGE SCALE GENOMIC DNA]</scope>
</reference>
<sequence length="156" mass="17647">MARLGNFIHKILGRTRVVESGSYPLYRLIALSATISAIMQMVTQTWPQSFVDAATTTWSGWVFSTAQLFGGLFVWIALYMHEDSEPSLSRVQLSLSLERMGCALMISVIGTYTYGVVDQNGGIPKTWATWALMFFGLYLVYRFNEIRKALKELRSE</sequence>
<evidence type="ECO:0000256" key="1">
    <source>
        <dbReference type="SAM" id="Phobius"/>
    </source>
</evidence>
<name>A0A0K0N6U9_9CAUD</name>
<evidence type="ECO:0000313" key="2">
    <source>
        <dbReference type="EMBL" id="AKJ72468.1"/>
    </source>
</evidence>
<gene>
    <name evidence="2" type="ORF">GMA7_31</name>
</gene>
<dbReference type="KEGG" id="vg:26517391"/>
<protein>
    <submittedName>
        <fullName evidence="2">Uncharacterized protein</fullName>
    </submittedName>
</protein>
<dbReference type="OrthoDB" id="19058at10239"/>
<dbReference type="EMBL" id="KR063278">
    <property type="protein sequence ID" value="AKJ72468.1"/>
    <property type="molecule type" value="Genomic_DNA"/>
</dbReference>
<keyword evidence="1" id="KW-0472">Membrane</keyword>
<accession>A0A0K0N6U9</accession>
<feature type="transmembrane region" description="Helical" evidence="1">
    <location>
        <begin position="58"/>
        <end position="79"/>
    </location>
</feature>
<keyword evidence="1" id="KW-1133">Transmembrane helix</keyword>
<evidence type="ECO:0000313" key="3">
    <source>
        <dbReference type="Proteomes" id="UP000202743"/>
    </source>
</evidence>
<feature type="transmembrane region" description="Helical" evidence="1">
    <location>
        <begin position="25"/>
        <end position="46"/>
    </location>
</feature>